<reference evidence="1 2" key="1">
    <citation type="submission" date="2017-03" db="EMBL/GenBank/DDBJ databases">
        <title>Genome sequence of Clostridium oryzae DSM 28571.</title>
        <authorList>
            <person name="Poehlein A."/>
            <person name="Daniel R."/>
        </authorList>
    </citation>
    <scope>NUCLEOTIDE SEQUENCE [LARGE SCALE GENOMIC DNA]</scope>
    <source>
        <strain evidence="1 2">DSM 28571</strain>
    </source>
</reference>
<name>A0A1V4I637_9CLOT</name>
<dbReference type="STRING" id="1450648.CLORY_44310"/>
<evidence type="ECO:0008006" key="3">
    <source>
        <dbReference type="Google" id="ProtNLM"/>
    </source>
</evidence>
<protein>
    <recommendedName>
        <fullName evidence="3">Bacterial extracellular solute-binding protein</fullName>
    </recommendedName>
</protein>
<organism evidence="1 2">
    <name type="scientific">Clostridium oryzae</name>
    <dbReference type="NCBI Taxonomy" id="1450648"/>
    <lineage>
        <taxon>Bacteria</taxon>
        <taxon>Bacillati</taxon>
        <taxon>Bacillota</taxon>
        <taxon>Clostridia</taxon>
        <taxon>Eubacteriales</taxon>
        <taxon>Clostridiaceae</taxon>
        <taxon>Clostridium</taxon>
    </lineage>
</organism>
<dbReference type="SUPFAM" id="SSF53850">
    <property type="entry name" value="Periplasmic binding protein-like II"/>
    <property type="match status" value="1"/>
</dbReference>
<dbReference type="AlphaFoldDB" id="A0A1V4I637"/>
<dbReference type="Pfam" id="PF13416">
    <property type="entry name" value="SBP_bac_8"/>
    <property type="match status" value="1"/>
</dbReference>
<evidence type="ECO:0000313" key="2">
    <source>
        <dbReference type="Proteomes" id="UP000190080"/>
    </source>
</evidence>
<comment type="caution">
    <text evidence="1">The sequence shown here is derived from an EMBL/GenBank/DDBJ whole genome shotgun (WGS) entry which is preliminary data.</text>
</comment>
<proteinExistence type="predicted"/>
<dbReference type="Gene3D" id="3.40.190.10">
    <property type="entry name" value="Periplasmic binding protein-like II"/>
    <property type="match status" value="1"/>
</dbReference>
<gene>
    <name evidence="1" type="ORF">CLORY_44310</name>
</gene>
<dbReference type="RefSeq" id="WP_169911725.1">
    <property type="nucleotide sequence ID" value="NZ_MZGV01000114.1"/>
</dbReference>
<sequence>MKKSRVNRCIISMVCIFFLINICLGCGRKEKSSESNVKINVYVGVKDKTSLDIVKFLLEEYTKKKSNVEVSYNNTLGDIDVEKDIVDSKIDLLFISRNEMIELCKKGLLLPMEDFFAKNKVDESYYNIVKDYGRIGDNYYGLGLIPFSLEFMYNKSAINKLNVEEPIDAKQLVPVIMKNKQTNTKIPVFLNDNISITEALSSIVFSNSLQMSLLEDSYGDNIKKYKAVDMQKGFQLLDKLAKSIRVPIDIFEKAEDMHVQKLISGDAPIVIATSAVLPKISGEYTDIKVVKNYNITDKKSNVPVIVNCITSIPANSKKQNEVSDILEFLYGEDMQKKLAEKKYVTGNKKVNDELLTTSMMNTVKAHLETANENSILYIYDVPEKLRMSISSSVENILKGSYSGKEWSQILEKVYNK</sequence>
<dbReference type="InterPro" id="IPR006059">
    <property type="entry name" value="SBP"/>
</dbReference>
<accession>A0A1V4I637</accession>
<keyword evidence="2" id="KW-1185">Reference proteome</keyword>
<evidence type="ECO:0000313" key="1">
    <source>
        <dbReference type="EMBL" id="OPJ55339.1"/>
    </source>
</evidence>
<dbReference type="EMBL" id="MZGV01000114">
    <property type="protein sequence ID" value="OPJ55339.1"/>
    <property type="molecule type" value="Genomic_DNA"/>
</dbReference>
<dbReference type="Proteomes" id="UP000190080">
    <property type="component" value="Unassembled WGS sequence"/>
</dbReference>